<dbReference type="Pfam" id="PF16467">
    <property type="entry name" value="DUF5048"/>
    <property type="match status" value="1"/>
</dbReference>
<protein>
    <recommendedName>
        <fullName evidence="1">DUF5048 domain-containing protein</fullName>
    </recommendedName>
</protein>
<name>A0A8S5NZ51_9CAUD</name>
<accession>A0A8S5NZ51</accession>
<proteinExistence type="predicted"/>
<evidence type="ECO:0000313" key="2">
    <source>
        <dbReference type="EMBL" id="DAE00111.1"/>
    </source>
</evidence>
<sequence length="684" mass="77872">MPSQKQYDTTLQPYRNIKIRISVLDYQMDILDEISGVATSASISVDADSDIRRTANISMIIKSVYTKTVSVGVSGYVADLYWTAGNPYWFDKFIKIEVAIQDIKTQDYIWVNQGIFMIDSPSIEYDSTTNELHFQAVDLMCKLTGQRNGYLEGMTYTIPVNSSITGAIEGILLEQGFTKYILLNPPQSTTPYDVNVDSGGTAYELLAQLRDINANWEMFFDTEGVFHFQEIPSGKVLINPTTGETGEPSPLIDNAIWDKLYVKYDLDTNFSEVKNYIEVYGGTFTPNLMIDNVAVSASRINLTLNITYDEFIKTYGDYVIIGFGLNINKESTMPILRSSALDKISLILTDKTVNFTGNDYEIWYDNEYYECLFKLVDSQYSDRNNEYLGFLQPTAIAFEDNPNSPFYVGDVIQYTCGLGTAVNFASDSQAFIIALNMGMQDGESTMGALDIRPYLNESDFDNALVGTEWVFKIALIKDYDNIDTIDITYSNNITTNEYILQSLGSENHISLDFNGDYLIHIVKATTNSISVYAEYYPIPAYNFETPTDKIWNVPKFRNQVRYVCSGDEYDNIYSNDLAKQRASYEIYLRSRLHDEISITTVPIYWLDVNQIIEFNLPNSDEDAHDLWLVKSISTDLSVDGEQTINAMRYYPLYKPQYTKSSYLLDSDGKYLREKEGSRLSVYEE</sequence>
<dbReference type="EMBL" id="BK015299">
    <property type="protein sequence ID" value="DAE00111.1"/>
    <property type="molecule type" value="Genomic_DNA"/>
</dbReference>
<reference evidence="2" key="1">
    <citation type="journal article" date="2021" name="Proc. Natl. Acad. Sci. U.S.A.">
        <title>A Catalog of Tens of Thousands of Viruses from Human Metagenomes Reveals Hidden Associations with Chronic Diseases.</title>
        <authorList>
            <person name="Tisza M.J."/>
            <person name="Buck C.B."/>
        </authorList>
    </citation>
    <scope>NUCLEOTIDE SEQUENCE</scope>
    <source>
        <strain evidence="2">CtTBR23</strain>
    </source>
</reference>
<feature type="domain" description="DUF5048" evidence="1">
    <location>
        <begin position="550"/>
        <end position="653"/>
    </location>
</feature>
<organism evidence="2">
    <name type="scientific">Siphoviridae sp. ctTBR23</name>
    <dbReference type="NCBI Taxonomy" id="2825515"/>
    <lineage>
        <taxon>Viruses</taxon>
        <taxon>Duplodnaviria</taxon>
        <taxon>Heunggongvirae</taxon>
        <taxon>Uroviricota</taxon>
        <taxon>Caudoviricetes</taxon>
    </lineage>
</organism>
<evidence type="ECO:0000259" key="1">
    <source>
        <dbReference type="Pfam" id="PF16467"/>
    </source>
</evidence>
<dbReference type="InterPro" id="IPR032489">
    <property type="entry name" value="DUF5048"/>
</dbReference>